<dbReference type="Proteomes" id="UP001295794">
    <property type="component" value="Unassembled WGS sequence"/>
</dbReference>
<organism evidence="1 2">
    <name type="scientific">Mycena citricolor</name>
    <dbReference type="NCBI Taxonomy" id="2018698"/>
    <lineage>
        <taxon>Eukaryota</taxon>
        <taxon>Fungi</taxon>
        <taxon>Dikarya</taxon>
        <taxon>Basidiomycota</taxon>
        <taxon>Agaricomycotina</taxon>
        <taxon>Agaricomycetes</taxon>
        <taxon>Agaricomycetidae</taxon>
        <taxon>Agaricales</taxon>
        <taxon>Marasmiineae</taxon>
        <taxon>Mycenaceae</taxon>
        <taxon>Mycena</taxon>
    </lineage>
</organism>
<accession>A0AAD2HU22</accession>
<sequence length="126" mass="14067">AYTVSWLMVTRSFSAQMNLRILFSSLSSISFGIPWTVAKYCVIPPTTISTISLRPAIDGFPWSHLSSASSIFSRASDWFPFFCDSDVVWDHGAVHPIHEVVGSDSVSVLYFADWDHLRFANIESSS</sequence>
<proteinExistence type="predicted"/>
<name>A0AAD2HU22_9AGAR</name>
<keyword evidence="2" id="KW-1185">Reference proteome</keyword>
<gene>
    <name evidence="1" type="ORF">MYCIT1_LOCUS30630</name>
</gene>
<reference evidence="1" key="1">
    <citation type="submission" date="2023-11" db="EMBL/GenBank/DDBJ databases">
        <authorList>
            <person name="De Vega J J."/>
            <person name="De Vega J J."/>
        </authorList>
    </citation>
    <scope>NUCLEOTIDE SEQUENCE</scope>
</reference>
<evidence type="ECO:0000313" key="1">
    <source>
        <dbReference type="EMBL" id="CAK5280157.1"/>
    </source>
</evidence>
<protein>
    <submittedName>
        <fullName evidence="1">Uncharacterized protein</fullName>
    </submittedName>
</protein>
<dbReference type="AlphaFoldDB" id="A0AAD2HU22"/>
<evidence type="ECO:0000313" key="2">
    <source>
        <dbReference type="Proteomes" id="UP001295794"/>
    </source>
</evidence>
<comment type="caution">
    <text evidence="1">The sequence shown here is derived from an EMBL/GenBank/DDBJ whole genome shotgun (WGS) entry which is preliminary data.</text>
</comment>
<feature type="non-terminal residue" evidence="1">
    <location>
        <position position="126"/>
    </location>
</feature>
<dbReference type="EMBL" id="CAVNYO010000440">
    <property type="protein sequence ID" value="CAK5280157.1"/>
    <property type="molecule type" value="Genomic_DNA"/>
</dbReference>